<dbReference type="EMBL" id="HBEG01030091">
    <property type="protein sequence ID" value="CAD8367446.1"/>
    <property type="molecule type" value="Transcribed_RNA"/>
</dbReference>
<feature type="compositionally biased region" description="Basic and acidic residues" evidence="2">
    <location>
        <begin position="130"/>
        <end position="151"/>
    </location>
</feature>
<feature type="compositionally biased region" description="Basic residues" evidence="2">
    <location>
        <begin position="96"/>
        <end position="113"/>
    </location>
</feature>
<protein>
    <submittedName>
        <fullName evidence="3">Uncharacterized protein</fullName>
    </submittedName>
</protein>
<name>A0A7S0FLJ7_9DINO</name>
<evidence type="ECO:0000313" key="3">
    <source>
        <dbReference type="EMBL" id="CAD8367446.1"/>
    </source>
</evidence>
<keyword evidence="1" id="KW-0175">Coiled coil</keyword>
<evidence type="ECO:0000256" key="1">
    <source>
        <dbReference type="SAM" id="Coils"/>
    </source>
</evidence>
<feature type="coiled-coil region" evidence="1">
    <location>
        <begin position="14"/>
        <end position="41"/>
    </location>
</feature>
<sequence length="200" mass="21236">MTDNGAAAQQPLAVANMQAHLQALTHAMEQLSRQYNGARAQQARTLALNNALRQVLMNGNLAPEDGSANRAEDGGAAEGAVAEGKKTEPLAPGPSRHGHTCRRRRGQGGRSRHNANAPIEQKVLMNGNRAPKEGPAKLADEGAEMKEKEDGAAEGTVEEVNKTDRPATGSSRRGHTGHRRHGRGGRRCQSTNAPIEQKAP</sequence>
<accession>A0A7S0FLJ7</accession>
<dbReference type="AlphaFoldDB" id="A0A7S0FLJ7"/>
<gene>
    <name evidence="3" type="ORF">PBAH0796_LOCUS18394</name>
</gene>
<feature type="region of interest" description="Disordered" evidence="2">
    <location>
        <begin position="63"/>
        <end position="200"/>
    </location>
</feature>
<evidence type="ECO:0000256" key="2">
    <source>
        <dbReference type="SAM" id="MobiDB-lite"/>
    </source>
</evidence>
<feature type="compositionally biased region" description="Basic residues" evidence="2">
    <location>
        <begin position="172"/>
        <end position="186"/>
    </location>
</feature>
<organism evidence="3">
    <name type="scientific">Pyrodinium bahamense</name>
    <dbReference type="NCBI Taxonomy" id="73915"/>
    <lineage>
        <taxon>Eukaryota</taxon>
        <taxon>Sar</taxon>
        <taxon>Alveolata</taxon>
        <taxon>Dinophyceae</taxon>
        <taxon>Gonyaulacales</taxon>
        <taxon>Pyrocystaceae</taxon>
        <taxon>Pyrodinium</taxon>
    </lineage>
</organism>
<proteinExistence type="predicted"/>
<reference evidence="3" key="1">
    <citation type="submission" date="2021-01" db="EMBL/GenBank/DDBJ databases">
        <authorList>
            <person name="Corre E."/>
            <person name="Pelletier E."/>
            <person name="Niang G."/>
            <person name="Scheremetjew M."/>
            <person name="Finn R."/>
            <person name="Kale V."/>
            <person name="Holt S."/>
            <person name="Cochrane G."/>
            <person name="Meng A."/>
            <person name="Brown T."/>
            <person name="Cohen L."/>
        </authorList>
    </citation>
    <scope>NUCLEOTIDE SEQUENCE</scope>
    <source>
        <strain evidence="3">Pbaha01</strain>
    </source>
</reference>